<dbReference type="SMART" id="SM00220">
    <property type="entry name" value="S_TKc"/>
    <property type="match status" value="1"/>
</dbReference>
<sequence length="534" mass="61309">MTDNKLNMNNQDVISSVLDDTDEVTNDFDEDVTEDNAVLEISPDKRWQKHAQIVNQSDVPGIDSTHLGMDTLEGVEVVWNEVNISQGKFAKQEKEKLMSMFLSLKKIQHVNVVKLHDTWHAKDKNCLVFITEYMTSGSLRPFLERAKKNKTSNYFKTWKHWCRQILWALSYFHQCEPPIVHNNLTCDNIYIQHNGLLKIGCVDPDTIRLNVKTFNPDYSSLHYAAPEYTSTEPMSPHVGGDIYAFGICALEMIKQGLVSDQSSGIISEQQISELIDSIDNEQQREFIRRCCAEDPTKRPTSQEALLHPALFEVHPLKLFAAHKYIEYLRGDKEGSLKQVNQINHLIKNSDKVYAVVYNTDNQIKRNFKLDDIMKNINVQMDIHKYLEDIREGHYPLIYLENVLFRLKGLTLKKMVSSVDIGPDLMNNLAKQTQKTMSDEAQESDLETRRAADVTCELFINSTDVRSILIDIKFENMRRELCTHLKSGDTHDGLVIDLVENGFINTLDSELLSKAIEKSLKLTPTLQNEPLIHRP</sequence>
<dbReference type="Pfam" id="PF00069">
    <property type="entry name" value="Pkinase"/>
    <property type="match status" value="1"/>
</dbReference>
<dbReference type="PROSITE" id="PS50011">
    <property type="entry name" value="PROTEIN_KINASE_DOM"/>
    <property type="match status" value="1"/>
</dbReference>
<dbReference type="PANTHER" id="PTHR13902">
    <property type="entry name" value="SERINE/THREONINE-PROTEIN KINASE WNK WITH NO LYSINE -RELATED"/>
    <property type="match status" value="1"/>
</dbReference>
<dbReference type="InterPro" id="IPR000719">
    <property type="entry name" value="Prot_kinase_dom"/>
</dbReference>
<protein>
    <submittedName>
        <fullName evidence="2">Nuclear receptor-binding protein</fullName>
    </submittedName>
</protein>
<dbReference type="InterPro" id="IPR011009">
    <property type="entry name" value="Kinase-like_dom_sf"/>
</dbReference>
<dbReference type="GO" id="GO:0005524">
    <property type="term" value="F:ATP binding"/>
    <property type="evidence" value="ECO:0007669"/>
    <property type="project" value="InterPro"/>
</dbReference>
<dbReference type="Gene3D" id="1.10.510.10">
    <property type="entry name" value="Transferase(Phosphotransferase) domain 1"/>
    <property type="match status" value="1"/>
</dbReference>
<dbReference type="AlphaFoldDB" id="A0AAV7JTE4"/>
<dbReference type="InterPro" id="IPR050588">
    <property type="entry name" value="WNK_Ser-Thr_kinase"/>
</dbReference>
<accession>A0AAV7JTE4</accession>
<dbReference type="GO" id="GO:0004672">
    <property type="term" value="F:protein kinase activity"/>
    <property type="evidence" value="ECO:0007669"/>
    <property type="project" value="InterPro"/>
</dbReference>
<feature type="domain" description="Protein kinase" evidence="1">
    <location>
        <begin position="51"/>
        <end position="310"/>
    </location>
</feature>
<keyword evidence="3" id="KW-1185">Reference proteome</keyword>
<organism evidence="2 3">
    <name type="scientific">Oopsacas minuta</name>
    <dbReference type="NCBI Taxonomy" id="111878"/>
    <lineage>
        <taxon>Eukaryota</taxon>
        <taxon>Metazoa</taxon>
        <taxon>Porifera</taxon>
        <taxon>Hexactinellida</taxon>
        <taxon>Hexasterophora</taxon>
        <taxon>Lyssacinosida</taxon>
        <taxon>Leucopsacidae</taxon>
        <taxon>Oopsacas</taxon>
    </lineage>
</organism>
<keyword evidence="2" id="KW-0675">Receptor</keyword>
<evidence type="ECO:0000313" key="2">
    <source>
        <dbReference type="EMBL" id="KAI6652206.1"/>
    </source>
</evidence>
<proteinExistence type="predicted"/>
<dbReference type="Gene3D" id="3.30.200.20">
    <property type="entry name" value="Phosphorylase Kinase, domain 1"/>
    <property type="match status" value="1"/>
</dbReference>
<evidence type="ECO:0000313" key="3">
    <source>
        <dbReference type="Proteomes" id="UP001165289"/>
    </source>
</evidence>
<dbReference type="Proteomes" id="UP001165289">
    <property type="component" value="Unassembled WGS sequence"/>
</dbReference>
<gene>
    <name evidence="2" type="ORF">LOD99_7223</name>
</gene>
<comment type="caution">
    <text evidence="2">The sequence shown here is derived from an EMBL/GenBank/DDBJ whole genome shotgun (WGS) entry which is preliminary data.</text>
</comment>
<name>A0AAV7JTE4_9METZ</name>
<reference evidence="2 3" key="1">
    <citation type="journal article" date="2023" name="BMC Biol.">
        <title>The compact genome of the sponge Oopsacas minuta (Hexactinellida) is lacking key metazoan core genes.</title>
        <authorList>
            <person name="Santini S."/>
            <person name="Schenkelaars Q."/>
            <person name="Jourda C."/>
            <person name="Duchesne M."/>
            <person name="Belahbib H."/>
            <person name="Rocher C."/>
            <person name="Selva M."/>
            <person name="Riesgo A."/>
            <person name="Vervoort M."/>
            <person name="Leys S.P."/>
            <person name="Kodjabachian L."/>
            <person name="Le Bivic A."/>
            <person name="Borchiellini C."/>
            <person name="Claverie J.M."/>
            <person name="Renard E."/>
        </authorList>
    </citation>
    <scope>NUCLEOTIDE SEQUENCE [LARGE SCALE GENOMIC DNA]</scope>
    <source>
        <strain evidence="2">SPO-2</strain>
    </source>
</reference>
<dbReference type="EMBL" id="JAKMXF010000299">
    <property type="protein sequence ID" value="KAI6652206.1"/>
    <property type="molecule type" value="Genomic_DNA"/>
</dbReference>
<dbReference type="SUPFAM" id="SSF56112">
    <property type="entry name" value="Protein kinase-like (PK-like)"/>
    <property type="match status" value="1"/>
</dbReference>
<evidence type="ECO:0000259" key="1">
    <source>
        <dbReference type="PROSITE" id="PS50011"/>
    </source>
</evidence>